<evidence type="ECO:0000256" key="2">
    <source>
        <dbReference type="SAM" id="SignalP"/>
    </source>
</evidence>
<organism evidence="3 4">
    <name type="scientific">Catenulispora acidiphila (strain DSM 44928 / JCM 14897 / NBRC 102108 / NRRL B-24433 / ID139908)</name>
    <dbReference type="NCBI Taxonomy" id="479433"/>
    <lineage>
        <taxon>Bacteria</taxon>
        <taxon>Bacillati</taxon>
        <taxon>Actinomycetota</taxon>
        <taxon>Actinomycetes</taxon>
        <taxon>Catenulisporales</taxon>
        <taxon>Catenulisporaceae</taxon>
        <taxon>Catenulispora</taxon>
    </lineage>
</organism>
<evidence type="ECO:0000313" key="3">
    <source>
        <dbReference type="EMBL" id="ACU75435.1"/>
    </source>
</evidence>
<dbReference type="EMBL" id="CP001700">
    <property type="protein sequence ID" value="ACU75435.1"/>
    <property type="molecule type" value="Genomic_DNA"/>
</dbReference>
<name>C7PYE5_CATAD</name>
<feature type="region of interest" description="Disordered" evidence="1">
    <location>
        <begin position="87"/>
        <end position="111"/>
    </location>
</feature>
<evidence type="ECO:0000313" key="4">
    <source>
        <dbReference type="Proteomes" id="UP000000851"/>
    </source>
</evidence>
<dbReference type="InParanoid" id="C7PYE5"/>
<feature type="chain" id="PRO_5039398618" evidence="2">
    <location>
        <begin position="29"/>
        <end position="171"/>
    </location>
</feature>
<reference evidence="3 4" key="1">
    <citation type="journal article" date="2009" name="Stand. Genomic Sci.">
        <title>Complete genome sequence of Catenulispora acidiphila type strain (ID 139908).</title>
        <authorList>
            <person name="Copeland A."/>
            <person name="Lapidus A."/>
            <person name="Glavina Del Rio T."/>
            <person name="Nolan M."/>
            <person name="Lucas S."/>
            <person name="Chen F."/>
            <person name="Tice H."/>
            <person name="Cheng J.F."/>
            <person name="Bruce D."/>
            <person name="Goodwin L."/>
            <person name="Pitluck S."/>
            <person name="Mikhailova N."/>
            <person name="Pati A."/>
            <person name="Ivanova N."/>
            <person name="Mavromatis K."/>
            <person name="Chen A."/>
            <person name="Palaniappan K."/>
            <person name="Chain P."/>
            <person name="Land M."/>
            <person name="Hauser L."/>
            <person name="Chang Y.J."/>
            <person name="Jeffries C.D."/>
            <person name="Chertkov O."/>
            <person name="Brettin T."/>
            <person name="Detter J.C."/>
            <person name="Han C."/>
            <person name="Ali Z."/>
            <person name="Tindall B.J."/>
            <person name="Goker M."/>
            <person name="Bristow J."/>
            <person name="Eisen J.A."/>
            <person name="Markowitz V."/>
            <person name="Hugenholtz P."/>
            <person name="Kyrpides N.C."/>
            <person name="Klenk H.P."/>
        </authorList>
    </citation>
    <scope>NUCLEOTIDE SEQUENCE [LARGE SCALE GENOMIC DNA]</scope>
    <source>
        <strain evidence="4">DSM 44928 / JCM 14897 / NBRC 102108 / NRRL B-24433 / ID139908</strain>
    </source>
</reference>
<keyword evidence="4" id="KW-1185">Reference proteome</keyword>
<protein>
    <submittedName>
        <fullName evidence="3">Uncharacterized protein</fullName>
    </submittedName>
</protein>
<dbReference type="KEGG" id="cai:Caci_6589"/>
<dbReference type="AlphaFoldDB" id="C7PYE5"/>
<dbReference type="eggNOG" id="ENOG50347BB">
    <property type="taxonomic scope" value="Bacteria"/>
</dbReference>
<accession>C7PYE5</accession>
<evidence type="ECO:0000256" key="1">
    <source>
        <dbReference type="SAM" id="MobiDB-lite"/>
    </source>
</evidence>
<dbReference type="RefSeq" id="WP_015795164.1">
    <property type="nucleotide sequence ID" value="NC_013131.1"/>
</dbReference>
<dbReference type="HOGENOM" id="CLU_133115_0_0_11"/>
<feature type="signal peptide" evidence="2">
    <location>
        <begin position="1"/>
        <end position="28"/>
    </location>
</feature>
<keyword evidence="2" id="KW-0732">Signal</keyword>
<dbReference type="OrthoDB" id="3874071at2"/>
<dbReference type="Proteomes" id="UP000000851">
    <property type="component" value="Chromosome"/>
</dbReference>
<proteinExistence type="predicted"/>
<sequence precursor="true">MLTTISSVHRRRLSVGAAAFAVMALSVAGCGSGSSSAGASASSQVSSAASSLASQGGSAASQAASSASSAASSALAQVTDGVTAASDVTAGPATTGSDGRAECPLTVRNPTSDPHDYTISVAFDDPNGNLLDATVVTVSAVPANGTATATARSNRDLSGSIAAKITAAVRH</sequence>
<gene>
    <name evidence="3" type="ordered locus">Caci_6589</name>
</gene>